<name>A0ABT8VK58_9BACL</name>
<feature type="transmembrane region" description="Helical" evidence="1">
    <location>
        <begin position="36"/>
        <end position="53"/>
    </location>
</feature>
<keyword evidence="3" id="KW-1185">Reference proteome</keyword>
<feature type="transmembrane region" description="Helical" evidence="1">
    <location>
        <begin position="6"/>
        <end position="24"/>
    </location>
</feature>
<dbReference type="Proteomes" id="UP001168883">
    <property type="component" value="Unassembled WGS sequence"/>
</dbReference>
<dbReference type="RefSeq" id="WP_302881198.1">
    <property type="nucleotide sequence ID" value="NZ_JAUMKJ010000062.1"/>
</dbReference>
<keyword evidence="1" id="KW-0472">Membrane</keyword>
<keyword evidence="1" id="KW-0812">Transmembrane</keyword>
<protein>
    <submittedName>
        <fullName evidence="2">Uncharacterized protein</fullName>
    </submittedName>
</protein>
<dbReference type="EMBL" id="JAUMKJ010000062">
    <property type="protein sequence ID" value="MDO3681358.1"/>
    <property type="molecule type" value="Genomic_DNA"/>
</dbReference>
<keyword evidence="1" id="KW-1133">Transmembrane helix</keyword>
<organism evidence="2 3">
    <name type="scientific">Paenibacillus ehimensis</name>
    <dbReference type="NCBI Taxonomy" id="79264"/>
    <lineage>
        <taxon>Bacteria</taxon>
        <taxon>Bacillati</taxon>
        <taxon>Bacillota</taxon>
        <taxon>Bacilli</taxon>
        <taxon>Bacillales</taxon>
        <taxon>Paenibacillaceae</taxon>
        <taxon>Paenibacillus</taxon>
    </lineage>
</organism>
<evidence type="ECO:0000313" key="2">
    <source>
        <dbReference type="EMBL" id="MDO3681358.1"/>
    </source>
</evidence>
<accession>A0ABT8VK58</accession>
<comment type="caution">
    <text evidence="2">The sequence shown here is derived from an EMBL/GenBank/DDBJ whole genome shotgun (WGS) entry which is preliminary data.</text>
</comment>
<evidence type="ECO:0000313" key="3">
    <source>
        <dbReference type="Proteomes" id="UP001168883"/>
    </source>
</evidence>
<evidence type="ECO:0000256" key="1">
    <source>
        <dbReference type="SAM" id="Phobius"/>
    </source>
</evidence>
<sequence>MNPQFLVWFLVLVAYHLFLNLKHWTRQPKATARLSTFIYILTLGLFLCVASGYRPPMPTRFFIDRVSPWIFSIIHPQ</sequence>
<proteinExistence type="predicted"/>
<reference evidence="2" key="1">
    <citation type="submission" date="2023-07" db="EMBL/GenBank/DDBJ databases">
        <authorList>
            <person name="Aktuganov G."/>
            <person name="Boyko T."/>
            <person name="Delegan Y."/>
            <person name="Galimzianova N."/>
            <person name="Gilvanova E."/>
            <person name="Korobov V."/>
            <person name="Kuzmina L."/>
            <person name="Melentiev A."/>
            <person name="Milman P."/>
            <person name="Ryabova A."/>
            <person name="Stupak E."/>
            <person name="Yasakov T."/>
            <person name="Zharikova N."/>
            <person name="Zhurenko E."/>
        </authorList>
    </citation>
    <scope>NUCLEOTIDE SEQUENCE</scope>
    <source>
        <strain evidence="2">IB-739</strain>
    </source>
</reference>
<gene>
    <name evidence="2" type="ORF">Q3C12_30655</name>
</gene>